<keyword evidence="2" id="KW-0805">Transcription regulation</keyword>
<evidence type="ECO:0000256" key="5">
    <source>
        <dbReference type="ARBA" id="ARBA00023242"/>
    </source>
</evidence>
<dbReference type="GO" id="GO:0003677">
    <property type="term" value="F:DNA binding"/>
    <property type="evidence" value="ECO:0007669"/>
    <property type="project" value="UniProtKB-KW"/>
</dbReference>
<feature type="domain" description="NAC" evidence="7">
    <location>
        <begin position="12"/>
        <end position="162"/>
    </location>
</feature>
<keyword evidence="6" id="KW-0812">Transmembrane</keyword>
<evidence type="ECO:0000256" key="3">
    <source>
        <dbReference type="ARBA" id="ARBA00023125"/>
    </source>
</evidence>
<keyword evidence="6" id="KW-1133">Transmembrane helix</keyword>
<dbReference type="Pfam" id="PF02365">
    <property type="entry name" value="NAM"/>
    <property type="match status" value="1"/>
</dbReference>
<dbReference type="PANTHER" id="PTHR31744">
    <property type="entry name" value="PROTEIN CUP-SHAPED COTYLEDON 2-RELATED"/>
    <property type="match status" value="1"/>
</dbReference>
<dbReference type="FunFam" id="2.170.150.80:FF:000002">
    <property type="entry name" value="Nac domain-containing protein 86"/>
    <property type="match status" value="1"/>
</dbReference>
<evidence type="ECO:0000313" key="8">
    <source>
        <dbReference type="EMBL" id="WLO57469.1"/>
    </source>
</evidence>
<organism evidence="8">
    <name type="scientific">Rheum palmatum</name>
    <name type="common">Chinese rhubarb</name>
    <dbReference type="NCBI Taxonomy" id="137221"/>
    <lineage>
        <taxon>Eukaryota</taxon>
        <taxon>Viridiplantae</taxon>
        <taxon>Streptophyta</taxon>
        <taxon>Embryophyta</taxon>
        <taxon>Tracheophyta</taxon>
        <taxon>Spermatophyta</taxon>
        <taxon>Magnoliopsida</taxon>
        <taxon>eudicotyledons</taxon>
        <taxon>Gunneridae</taxon>
        <taxon>Pentapetalae</taxon>
        <taxon>Caryophyllales</taxon>
        <taxon>Polygonaceae</taxon>
        <taxon>Polygonoideae</taxon>
        <taxon>Rumiceae</taxon>
        <taxon>Rheum</taxon>
    </lineage>
</organism>
<dbReference type="Gene3D" id="2.170.150.80">
    <property type="entry name" value="NAC domain"/>
    <property type="match status" value="1"/>
</dbReference>
<dbReference type="SUPFAM" id="SSF101941">
    <property type="entry name" value="NAC domain"/>
    <property type="match status" value="1"/>
</dbReference>
<dbReference type="EMBL" id="OQ884994">
    <property type="protein sequence ID" value="WLO57469.1"/>
    <property type="molecule type" value="mRNA"/>
</dbReference>
<keyword evidence="6" id="KW-0472">Membrane</keyword>
<evidence type="ECO:0000256" key="4">
    <source>
        <dbReference type="ARBA" id="ARBA00023163"/>
    </source>
</evidence>
<dbReference type="PANTHER" id="PTHR31744:SF210">
    <property type="entry name" value="NAC DOMAIN-CONTAINING PROTEIN 86-LIKE"/>
    <property type="match status" value="1"/>
</dbReference>
<comment type="subcellular location">
    <subcellularLocation>
        <location evidence="1">Nucleus</location>
    </subcellularLocation>
</comment>
<evidence type="ECO:0000259" key="7">
    <source>
        <dbReference type="PROSITE" id="PS51005"/>
    </source>
</evidence>
<protein>
    <submittedName>
        <fullName evidence="8">NAC transcription factor 10</fullName>
    </submittedName>
</protein>
<dbReference type="InterPro" id="IPR036093">
    <property type="entry name" value="NAC_dom_sf"/>
</dbReference>
<keyword evidence="4" id="KW-0804">Transcription</keyword>
<keyword evidence="5" id="KW-0539">Nucleus</keyword>
<keyword evidence="3" id="KW-0238">DNA-binding</keyword>
<dbReference type="GO" id="GO:0006355">
    <property type="term" value="P:regulation of DNA-templated transcription"/>
    <property type="evidence" value="ECO:0007669"/>
    <property type="project" value="InterPro"/>
</dbReference>
<dbReference type="AlphaFoldDB" id="A0AA50A9L4"/>
<gene>
    <name evidence="8" type="primary">NAC10</name>
</gene>
<evidence type="ECO:0000256" key="2">
    <source>
        <dbReference type="ARBA" id="ARBA00023015"/>
    </source>
</evidence>
<name>A0AA50A9L4_RHEPA</name>
<proteinExistence type="evidence at transcript level"/>
<evidence type="ECO:0000256" key="6">
    <source>
        <dbReference type="SAM" id="Phobius"/>
    </source>
</evidence>
<feature type="transmembrane region" description="Helical" evidence="6">
    <location>
        <begin position="533"/>
        <end position="555"/>
    </location>
</feature>
<evidence type="ECO:0000256" key="1">
    <source>
        <dbReference type="ARBA" id="ARBA00004123"/>
    </source>
</evidence>
<accession>A0AA50A9L4</accession>
<dbReference type="GO" id="GO:0005634">
    <property type="term" value="C:nucleus"/>
    <property type="evidence" value="ECO:0007669"/>
    <property type="project" value="UniProtKB-SubCell"/>
</dbReference>
<dbReference type="InterPro" id="IPR003441">
    <property type="entry name" value="NAC-dom"/>
</dbReference>
<sequence length="556" mass="62297">MGRNGGGSSTSLAPGFRFHPTDEELVAYYLKRKVSGKSFRVDAISEIEVYKVEPWDLPGLSRLKTRDLEWYFFSNLDKKYSNGSKTNRATSEGYWKTTGKDRPVCHRSKVVGMKKTLVFHRGRAPRGERTNWVMHEYRLVDEQLEQSGVPQESFVLCRIFQKSGSGPKNGERYGAPLIEEEWEGEGVEVDILHGEPDVNEVFITDELFTEGNDYDQNFSVELPVENPNPLLNSYQGDGSSFVEDLAENELESLPLVNEDQLGLETYDDQKFFNLPVQHELEAVKNEYAAPPANVMSHVPSNNLPGEMCLDNVNLASSDEGFYLETNDLSEPIEAKSSGLQLLDEYLTYFDAENDITQYLTFDEPESLVANDNSSDQTSLPDQNLDQVIELASTSNQQLPAPEAFGAESASSSKQVMEAQKFEPDFKYPFLKQESQMLDNCSAFASDFPTKDVAAKPRGAVHSSESIRVTAGMVRIRDLSINDNGIHWSLDKRGNVNVVLSFDLPEGIFVNPAGMKALTGMISQKMTSVISRDWAYFFFSVMLVFMSAKVGSCIYAR</sequence>
<reference evidence="8" key="1">
    <citation type="submission" date="2023-04" db="EMBL/GenBank/DDBJ databases">
        <title>Identification and analysis of NAC gene family in Rheum palmatum L. based on full-length transcriptome sequencing.</title>
        <authorList>
            <person name="Hao G.X."/>
            <person name="Zhang G."/>
            <person name="Li Y.M."/>
        </authorList>
    </citation>
    <scope>NUCLEOTIDE SEQUENCE</scope>
</reference>
<dbReference type="PROSITE" id="PS51005">
    <property type="entry name" value="NAC"/>
    <property type="match status" value="1"/>
</dbReference>